<dbReference type="Pfam" id="PF22294">
    <property type="entry name" value="DUF6966"/>
    <property type="match status" value="1"/>
</dbReference>
<gene>
    <name evidence="2" type="ORF">Q8Y70_09815</name>
</gene>
<organism evidence="2 3">
    <name type="scientific">Kosakonia sacchari</name>
    <dbReference type="NCBI Taxonomy" id="1158459"/>
    <lineage>
        <taxon>Bacteria</taxon>
        <taxon>Pseudomonadati</taxon>
        <taxon>Pseudomonadota</taxon>
        <taxon>Gammaproteobacteria</taxon>
        <taxon>Enterobacterales</taxon>
        <taxon>Enterobacteriaceae</taxon>
        <taxon>Kosakonia</taxon>
    </lineage>
</organism>
<keyword evidence="3" id="KW-1185">Reference proteome</keyword>
<proteinExistence type="predicted"/>
<dbReference type="InterPro" id="IPR054239">
    <property type="entry name" value="DUF6966"/>
</dbReference>
<sequence length="93" mass="10784">MIENVKKYVKSISILLQSNGENNLAHYMDQLLSIAEEDPEYFIDNVKRLFGGMGSLNDVVFSLNGKPLIEENNQLDELRRKLYEACFSYKYKS</sequence>
<evidence type="ECO:0000313" key="3">
    <source>
        <dbReference type="Proteomes" id="UP001302368"/>
    </source>
</evidence>
<accession>A0ABZ0MX49</accession>
<evidence type="ECO:0000313" key="2">
    <source>
        <dbReference type="EMBL" id="WOZ79320.1"/>
    </source>
</evidence>
<evidence type="ECO:0000259" key="1">
    <source>
        <dbReference type="Pfam" id="PF22294"/>
    </source>
</evidence>
<dbReference type="Proteomes" id="UP001302368">
    <property type="component" value="Chromosome"/>
</dbReference>
<reference evidence="2 3" key="1">
    <citation type="submission" date="2023-10" db="EMBL/GenBank/DDBJ databases">
        <title>Genome sequencing of the isolated polysaccharide-producing bacterium Kosakonia sacchari KS2022.</title>
        <authorList>
            <person name="Yi X."/>
        </authorList>
    </citation>
    <scope>NUCLEOTIDE SEQUENCE [LARGE SCALE GENOMIC DNA]</scope>
    <source>
        <strain evidence="2 3">KS2022</strain>
    </source>
</reference>
<name>A0ABZ0MX49_9ENTR</name>
<dbReference type="RefSeq" id="WP_305735801.1">
    <property type="nucleotide sequence ID" value="NZ_CP137744.1"/>
</dbReference>
<feature type="domain" description="DUF6966" evidence="1">
    <location>
        <begin position="18"/>
        <end position="68"/>
    </location>
</feature>
<dbReference type="EMBL" id="CP137744">
    <property type="protein sequence ID" value="WOZ79320.1"/>
    <property type="molecule type" value="Genomic_DNA"/>
</dbReference>
<protein>
    <submittedName>
        <fullName evidence="2">NitrOD5 domain-containing protein</fullName>
    </submittedName>
</protein>